<evidence type="ECO:0000259" key="5">
    <source>
        <dbReference type="SMART" id="SM00849"/>
    </source>
</evidence>
<sequence length="252" mass="27797">MNVKILASGSSGNCIHVQSGETGILIDAGLPKTKIEKRLLANNIDPTAIKAIFITHAHSDHIKGLPLANKYKISVYASEGEWKDIDSVDDDLCRFIMKHSGAYTAVDLGEIKLSPFSTHHDAYEPLGYAIEDCLGERCCVVLDTGRVDNDMLRCMQESSHIIIEANHDPDMLEMSSYPNSVKARILSHIGHLSNDQTAEALKRLIKGRGEHIYLTHLSNNNNLPALAEATVKRALAKRGLNEGQHYYLEVIA</sequence>
<dbReference type="InterPro" id="IPR052533">
    <property type="entry name" value="WalJ/YycJ-like"/>
</dbReference>
<comment type="similarity">
    <text evidence="4">Belongs to the anti-Pycsar protein Apyc1 family.</text>
</comment>
<dbReference type="InterPro" id="IPR036866">
    <property type="entry name" value="RibonucZ/Hydroxyglut_hydro"/>
</dbReference>
<dbReference type="Pfam" id="PF12706">
    <property type="entry name" value="Lactamase_B_2"/>
    <property type="match status" value="1"/>
</dbReference>
<evidence type="ECO:0000256" key="2">
    <source>
        <dbReference type="ARBA" id="ARBA00023280"/>
    </source>
</evidence>
<evidence type="ECO:0000256" key="4">
    <source>
        <dbReference type="ARBA" id="ARBA00034308"/>
    </source>
</evidence>
<keyword evidence="6" id="KW-0378">Hydrolase</keyword>
<feature type="domain" description="Metallo-beta-lactamase" evidence="5">
    <location>
        <begin position="11"/>
        <end position="191"/>
    </location>
</feature>
<organism evidence="6 7">
    <name type="scientific">Paenibacillus phage HB10c2</name>
    <dbReference type="NCBI Taxonomy" id="1589749"/>
    <lineage>
        <taxon>Viruses</taxon>
        <taxon>Duplodnaviria</taxon>
        <taxon>Heunggongvirae</taxon>
        <taxon>Uroviricota</taxon>
        <taxon>Caudoviricetes</taxon>
        <taxon>Fernvirus</taxon>
        <taxon>Fernvirus Hb10c2</taxon>
    </lineage>
</organism>
<accession>A0A0B5A2C7</accession>
<evidence type="ECO:0000256" key="1">
    <source>
        <dbReference type="ARBA" id="ARBA00022632"/>
    </source>
</evidence>
<reference evidence="7" key="1">
    <citation type="submission" date="2014-11" db="EMBL/GenBank/DDBJ databases">
        <authorList>
            <person name="Beims H."/>
            <person name="Wittmann J."/>
            <person name="Bunk B."/>
            <person name="Sproer C."/>
            <person name="Rohde C."/>
            <person name="Rohde M."/>
            <person name="von der Ohe W."/>
            <person name="Steinert M."/>
        </authorList>
    </citation>
    <scope>NUCLEOTIDE SEQUENCE [LARGE SCALE GENOMIC DNA]</scope>
</reference>
<dbReference type="PANTHER" id="PTHR47619:SF1">
    <property type="entry name" value="EXODEOXYRIBONUCLEASE WALJ"/>
    <property type="match status" value="1"/>
</dbReference>
<keyword evidence="2" id="KW-0899">Viral immunoevasion</keyword>
<dbReference type="KEGG" id="vg:26622514"/>
<dbReference type="EMBL" id="KP202972">
    <property type="protein sequence ID" value="AJD83053.1"/>
    <property type="molecule type" value="Genomic_DNA"/>
</dbReference>
<dbReference type="OrthoDB" id="6908at10239"/>
<keyword evidence="1" id="KW-1090">Inhibition of host innate immune response by virus</keyword>
<dbReference type="RefSeq" id="YP_009195231.1">
    <property type="nucleotide sequence ID" value="NC_028758.1"/>
</dbReference>
<dbReference type="GO" id="GO:0052170">
    <property type="term" value="P:symbiont-mediated suppression of host innate immune response"/>
    <property type="evidence" value="ECO:0007669"/>
    <property type="project" value="UniProtKB-KW"/>
</dbReference>
<dbReference type="GO" id="GO:0016787">
    <property type="term" value="F:hydrolase activity"/>
    <property type="evidence" value="ECO:0007669"/>
    <property type="project" value="UniProtKB-KW"/>
</dbReference>
<dbReference type="EC" id="3.-.-.-" evidence="6"/>
<dbReference type="SUPFAM" id="SSF56281">
    <property type="entry name" value="Metallo-hydrolase/oxidoreductase"/>
    <property type="match status" value="1"/>
</dbReference>
<evidence type="ECO:0000256" key="3">
    <source>
        <dbReference type="ARBA" id="ARBA00034293"/>
    </source>
</evidence>
<evidence type="ECO:0000313" key="6">
    <source>
        <dbReference type="EMBL" id="AJD83053.1"/>
    </source>
</evidence>
<keyword evidence="1" id="KW-0945">Host-virus interaction</keyword>
<protein>
    <submittedName>
        <fullName evidence="6">Putative metallo-hydrolase YycJ</fullName>
        <ecNumber evidence="6">3.-.-.-</ecNumber>
    </submittedName>
</protein>
<dbReference type="Gene3D" id="3.60.15.10">
    <property type="entry name" value="Ribonuclease Z/Hydroxyacylglutathione hydrolase-like"/>
    <property type="match status" value="1"/>
</dbReference>
<keyword evidence="7" id="KW-1185">Reference proteome</keyword>
<name>A0A0B5A2C7_9CAUD</name>
<dbReference type="PANTHER" id="PTHR47619">
    <property type="entry name" value="METALLO-HYDROLASE YYCJ-RELATED"/>
    <property type="match status" value="1"/>
</dbReference>
<reference evidence="6 7" key="2">
    <citation type="journal article" date="2015" name="Appl. Environ. Microbiol.">
        <title>Paenibacillus larvae-Directed Bacteriophage HB10c2 and Its Application in American Foulbrood-Affected Honey Bee Larvae.</title>
        <authorList>
            <person name="Beims H."/>
            <person name="Wittmann J."/>
            <person name="Bunk B."/>
            <person name="Sproer C."/>
            <person name="Rohde C."/>
            <person name="Gunther G."/>
            <person name="Rohde M."/>
            <person name="von der Ohe W."/>
            <person name="Steinert M."/>
        </authorList>
    </citation>
    <scope>NUCLEOTIDE SEQUENCE [LARGE SCALE GENOMIC DNA]</scope>
</reference>
<evidence type="ECO:0000313" key="7">
    <source>
        <dbReference type="Proteomes" id="UP000031725"/>
    </source>
</evidence>
<dbReference type="InterPro" id="IPR001279">
    <property type="entry name" value="Metallo-B-lactamas"/>
</dbReference>
<proteinExistence type="inferred from homology"/>
<dbReference type="GeneID" id="26622514"/>
<dbReference type="Proteomes" id="UP000031725">
    <property type="component" value="Segment"/>
</dbReference>
<gene>
    <name evidence="6" type="primary">yycJ</name>
    <name evidence="6" type="ORF">HB_00041</name>
</gene>
<dbReference type="SMART" id="SM00849">
    <property type="entry name" value="Lactamase_B"/>
    <property type="match status" value="1"/>
</dbReference>
<comment type="function">
    <text evidence="3">Counteracts the host Pycsar antiviral defense system. Phosphodiesterase that enables metal-dependent hydrolysis of host cyclic nucleotide Pycsar defense signals such as cCMP and cUMP.</text>
</comment>